<name>A0A0F9EHM1_9ZZZZ</name>
<dbReference type="EMBL" id="LAZR01036970">
    <property type="protein sequence ID" value="KKL23448.1"/>
    <property type="molecule type" value="Genomic_DNA"/>
</dbReference>
<comment type="caution">
    <text evidence="1">The sequence shown here is derived from an EMBL/GenBank/DDBJ whole genome shotgun (WGS) entry which is preliminary data.</text>
</comment>
<accession>A0A0F9EHM1</accession>
<gene>
    <name evidence="1" type="ORF">LCGC14_2425280</name>
</gene>
<protein>
    <submittedName>
        <fullName evidence="1">Uncharacterized protein</fullName>
    </submittedName>
</protein>
<dbReference type="AlphaFoldDB" id="A0A0F9EHM1"/>
<proteinExistence type="predicted"/>
<evidence type="ECO:0000313" key="1">
    <source>
        <dbReference type="EMBL" id="KKL23448.1"/>
    </source>
</evidence>
<organism evidence="1">
    <name type="scientific">marine sediment metagenome</name>
    <dbReference type="NCBI Taxonomy" id="412755"/>
    <lineage>
        <taxon>unclassified sequences</taxon>
        <taxon>metagenomes</taxon>
        <taxon>ecological metagenomes</taxon>
    </lineage>
</organism>
<sequence>MTKLNRLKKEALTACIFRGHKMSKFYALVENETAYAACMTCHKVVCVHTKPAANDINISGKAVALHCEG</sequence>
<reference evidence="1" key="1">
    <citation type="journal article" date="2015" name="Nature">
        <title>Complex archaea that bridge the gap between prokaryotes and eukaryotes.</title>
        <authorList>
            <person name="Spang A."/>
            <person name="Saw J.H."/>
            <person name="Jorgensen S.L."/>
            <person name="Zaremba-Niedzwiedzka K."/>
            <person name="Martijn J."/>
            <person name="Lind A.E."/>
            <person name="van Eijk R."/>
            <person name="Schleper C."/>
            <person name="Guy L."/>
            <person name="Ettema T.J."/>
        </authorList>
    </citation>
    <scope>NUCLEOTIDE SEQUENCE</scope>
</reference>